<dbReference type="EMBL" id="PSVT01000020">
    <property type="protein sequence ID" value="PPH75990.1"/>
    <property type="molecule type" value="Genomic_DNA"/>
</dbReference>
<evidence type="ECO:0000313" key="4">
    <source>
        <dbReference type="Proteomes" id="UP000239698"/>
    </source>
</evidence>
<dbReference type="GeneID" id="49821339"/>
<comment type="caution">
    <text evidence="1">The sequence shown here is derived from an EMBL/GenBank/DDBJ whole genome shotgun (WGS) entry which is preliminary data.</text>
</comment>
<dbReference type="Proteomes" id="UP000237881">
    <property type="component" value="Unassembled WGS sequence"/>
</dbReference>
<evidence type="ECO:0000313" key="2">
    <source>
        <dbReference type="EMBL" id="PPH75990.1"/>
    </source>
</evidence>
<sequence length="172" mass="18960">MNLDVDGADFSFPSNWDVLKYDDSEFFQKVFIRTHDGIKAIDLVAIQRDLDGADIRLVLIEVKDYRHADARGLHPTELATIVAKKVTATLAGLSAATRKAENMDERTLAIRSGQAPAVKIVLHCEDRAVPIIDPSDLLIKLRQRLGPIADVVTVGSSRNTRGEWTVLMPSLA</sequence>
<name>A0ABD6W8C1_RATRA</name>
<dbReference type="EMBL" id="PSUL01000016">
    <property type="protein sequence ID" value="PPF13951.1"/>
    <property type="molecule type" value="Genomic_DNA"/>
</dbReference>
<keyword evidence="4" id="KW-1185">Reference proteome</keyword>
<evidence type="ECO:0000313" key="3">
    <source>
        <dbReference type="Proteomes" id="UP000237881"/>
    </source>
</evidence>
<dbReference type="AlphaFoldDB" id="A0ABD6W8C1"/>
<gene>
    <name evidence="1" type="ORF">C5C04_08260</name>
    <name evidence="2" type="ORF">C5C40_10140</name>
</gene>
<protein>
    <recommendedName>
        <fullName evidence="5">Restriction endonuclease type IV Mrr domain-containing protein</fullName>
    </recommendedName>
</protein>
<reference evidence="3 4" key="1">
    <citation type="submission" date="2018-02" db="EMBL/GenBank/DDBJ databases">
        <title>Bacteriophage NCPPB3778 and a type I-E CRISPR drive the evolution of the US Biological Select Agent, Rathayibacter toxicus.</title>
        <authorList>
            <person name="Davis E.W.II."/>
            <person name="Tabima J.F."/>
            <person name="Weisberg A.J."/>
            <person name="Lopes L.D."/>
            <person name="Wiseman M.S."/>
            <person name="Wiseman M.S."/>
            <person name="Pupko T."/>
            <person name="Belcher M.S."/>
            <person name="Sechler A.J."/>
            <person name="Tancos M.A."/>
            <person name="Schroeder B.K."/>
            <person name="Murray T.D."/>
            <person name="Luster D.G."/>
            <person name="Schneider W.L."/>
            <person name="Rogers E."/>
            <person name="Andreote F.D."/>
            <person name="Grunwald N.J."/>
            <person name="Putnam M.L."/>
            <person name="Chang J.H."/>
        </authorList>
    </citation>
    <scope>NUCLEOTIDE SEQUENCE [LARGE SCALE GENOMIC DNA]</scope>
    <source>
        <strain evidence="2 4">AY1D6</strain>
        <strain evidence="1 3">AY1I9</strain>
    </source>
</reference>
<accession>A0ABD6W8C1</accession>
<evidence type="ECO:0008006" key="5">
    <source>
        <dbReference type="Google" id="ProtNLM"/>
    </source>
</evidence>
<evidence type="ECO:0000313" key="1">
    <source>
        <dbReference type="EMBL" id="PPF13951.1"/>
    </source>
</evidence>
<dbReference type="Proteomes" id="UP000239698">
    <property type="component" value="Unassembled WGS sequence"/>
</dbReference>
<dbReference type="KEGG" id="rry:C1O28_12710"/>
<dbReference type="RefSeq" id="WP_097167126.1">
    <property type="nucleotide sequence ID" value="NZ_CP028129.1"/>
</dbReference>
<organism evidence="1 3">
    <name type="scientific">Rathayibacter rathayi</name>
    <name type="common">Corynebacterium rathayi</name>
    <dbReference type="NCBI Taxonomy" id="33887"/>
    <lineage>
        <taxon>Bacteria</taxon>
        <taxon>Bacillati</taxon>
        <taxon>Actinomycetota</taxon>
        <taxon>Actinomycetes</taxon>
        <taxon>Micrococcales</taxon>
        <taxon>Microbacteriaceae</taxon>
        <taxon>Rathayibacter</taxon>
    </lineage>
</organism>
<proteinExistence type="predicted"/>